<keyword evidence="8 14" id="KW-0378">Hydrolase</keyword>
<sequence length="191" mass="21244">MTQLASQPCFSIDAAGWCQQARRVPSPHHNERAAPDDISLLVVHGISLPPGEFGGPFIDDLFMGRLDPEAHPYFAGIHQLRVSAHCLIRRDGELVQYVPFGARAWHAGVSSWQGREACNDFSIGIELEGTDEIPYTEAQYRALAGLTRTISERYPAITHEKIVGHCDIAPGRKTDPGASFQWDYYRQLLNS</sequence>
<evidence type="ECO:0000259" key="13">
    <source>
        <dbReference type="SMART" id="SM00644"/>
    </source>
</evidence>
<dbReference type="SMART" id="SM00644">
    <property type="entry name" value="Ami_2"/>
    <property type="match status" value="1"/>
</dbReference>
<evidence type="ECO:0000313" key="14">
    <source>
        <dbReference type="EMBL" id="THJ45759.1"/>
    </source>
</evidence>
<dbReference type="SUPFAM" id="SSF55846">
    <property type="entry name" value="N-acetylmuramoyl-L-alanine amidase-like"/>
    <property type="match status" value="1"/>
</dbReference>
<evidence type="ECO:0000256" key="3">
    <source>
        <dbReference type="ARBA" id="ARBA00004496"/>
    </source>
</evidence>
<comment type="caution">
    <text evidence="14">The sequence shown here is derived from an EMBL/GenBank/DDBJ whole genome shotgun (WGS) entry which is preliminary data.</text>
</comment>
<feature type="domain" description="N-acetylmuramoyl-L-alanine amidase" evidence="13">
    <location>
        <begin position="26"/>
        <end position="177"/>
    </location>
</feature>
<dbReference type="InterPro" id="IPR002502">
    <property type="entry name" value="Amidase_domain"/>
</dbReference>
<dbReference type="GO" id="GO:0009253">
    <property type="term" value="P:peptidoglycan catabolic process"/>
    <property type="evidence" value="ECO:0007669"/>
    <property type="project" value="InterPro"/>
</dbReference>
<proteinExistence type="inferred from homology"/>
<evidence type="ECO:0000256" key="10">
    <source>
        <dbReference type="ARBA" id="ARBA00023316"/>
    </source>
</evidence>
<comment type="cofactor">
    <cofactor evidence="2">
        <name>Zn(2+)</name>
        <dbReference type="ChEBI" id="CHEBI:29105"/>
    </cofactor>
</comment>
<dbReference type="EMBL" id="SSUX01000005">
    <property type="protein sequence ID" value="THJ45759.1"/>
    <property type="molecule type" value="Genomic_DNA"/>
</dbReference>
<evidence type="ECO:0000256" key="8">
    <source>
        <dbReference type="ARBA" id="ARBA00022801"/>
    </source>
</evidence>
<dbReference type="AlphaFoldDB" id="A0A4S5CJ78"/>
<dbReference type="Proteomes" id="UP000309618">
    <property type="component" value="Unassembled WGS sequence"/>
</dbReference>
<dbReference type="InterPro" id="IPR051206">
    <property type="entry name" value="NAMLAA_amidase_2"/>
</dbReference>
<dbReference type="NCBIfam" id="NF008758">
    <property type="entry name" value="PRK11789.1"/>
    <property type="match status" value="1"/>
</dbReference>
<keyword evidence="9" id="KW-0862">Zinc</keyword>
<dbReference type="GO" id="GO:0071555">
    <property type="term" value="P:cell wall organization"/>
    <property type="evidence" value="ECO:0007669"/>
    <property type="project" value="UniProtKB-KW"/>
</dbReference>
<dbReference type="PANTHER" id="PTHR30417">
    <property type="entry name" value="N-ACETYLMURAMOYL-L-ALANINE AMIDASE AMID"/>
    <property type="match status" value="1"/>
</dbReference>
<dbReference type="InterPro" id="IPR036505">
    <property type="entry name" value="Amidase/PGRP_sf"/>
</dbReference>
<dbReference type="PANTHER" id="PTHR30417:SF4">
    <property type="entry name" value="1,6-ANHYDRO-N-ACETYLMURAMYL-L-ALANINE AMIDASE AMPD"/>
    <property type="match status" value="1"/>
</dbReference>
<gene>
    <name evidence="14" type="primary">ampD</name>
    <name evidence="14" type="ORF">E8Q35_08745</name>
</gene>
<evidence type="ECO:0000256" key="1">
    <source>
        <dbReference type="ARBA" id="ARBA00001561"/>
    </source>
</evidence>
<evidence type="ECO:0000256" key="7">
    <source>
        <dbReference type="ARBA" id="ARBA00022723"/>
    </source>
</evidence>
<evidence type="ECO:0000313" key="15">
    <source>
        <dbReference type="Proteomes" id="UP000309618"/>
    </source>
</evidence>
<evidence type="ECO:0000256" key="9">
    <source>
        <dbReference type="ARBA" id="ARBA00022833"/>
    </source>
</evidence>
<evidence type="ECO:0000256" key="5">
    <source>
        <dbReference type="ARBA" id="ARBA00011901"/>
    </source>
</evidence>
<keyword evidence="7" id="KW-0479">Metal-binding</keyword>
<dbReference type="GO" id="GO:0008745">
    <property type="term" value="F:N-acetylmuramoyl-L-alanine amidase activity"/>
    <property type="evidence" value="ECO:0007669"/>
    <property type="project" value="UniProtKB-EC"/>
</dbReference>
<dbReference type="GO" id="GO:0046872">
    <property type="term" value="F:metal ion binding"/>
    <property type="evidence" value="ECO:0007669"/>
    <property type="project" value="UniProtKB-KW"/>
</dbReference>
<dbReference type="EC" id="3.5.1.28" evidence="5"/>
<name>A0A4S5CJ78_AERVE</name>
<keyword evidence="10" id="KW-0961">Cell wall biogenesis/degradation</keyword>
<protein>
    <recommendedName>
        <fullName evidence="11">1,6-anhydro-N-acetylmuramyl-L-alanine amidase AmpD</fullName>
        <ecNumber evidence="5">3.5.1.28</ecNumber>
    </recommendedName>
    <alternativeName>
        <fullName evidence="12">N-acetylmuramoyl-L-alanine amidase</fullName>
    </alternativeName>
</protein>
<dbReference type="Gene3D" id="3.40.80.10">
    <property type="entry name" value="Peptidoglycan recognition protein-like"/>
    <property type="match status" value="1"/>
</dbReference>
<dbReference type="Pfam" id="PF01510">
    <property type="entry name" value="Amidase_2"/>
    <property type="match status" value="1"/>
</dbReference>
<evidence type="ECO:0000256" key="6">
    <source>
        <dbReference type="ARBA" id="ARBA00022490"/>
    </source>
</evidence>
<accession>A0A4S5CJ78</accession>
<dbReference type="GO" id="GO:0005737">
    <property type="term" value="C:cytoplasm"/>
    <property type="evidence" value="ECO:0007669"/>
    <property type="project" value="UniProtKB-SubCell"/>
</dbReference>
<evidence type="ECO:0000256" key="4">
    <source>
        <dbReference type="ARBA" id="ARBA00007553"/>
    </source>
</evidence>
<reference evidence="14 15" key="1">
    <citation type="submission" date="2019-04" db="EMBL/GenBank/DDBJ databases">
        <title>Comparative genomics of Aeromonas veronii strains pathogenic to fish.</title>
        <authorList>
            <person name="Cascarano M.C."/>
            <person name="Smyrli M."/>
            <person name="Katharios P."/>
        </authorList>
    </citation>
    <scope>NUCLEOTIDE SEQUENCE [LARGE SCALE GENOMIC DNA]</scope>
    <source>
        <strain evidence="14 15">XU1</strain>
    </source>
</reference>
<comment type="catalytic activity">
    <reaction evidence="1">
        <text>Hydrolyzes the link between N-acetylmuramoyl residues and L-amino acid residues in certain cell-wall glycopeptides.</text>
        <dbReference type="EC" id="3.5.1.28"/>
    </reaction>
</comment>
<organism evidence="14 15">
    <name type="scientific">Aeromonas veronii</name>
    <dbReference type="NCBI Taxonomy" id="654"/>
    <lineage>
        <taxon>Bacteria</taxon>
        <taxon>Pseudomonadati</taxon>
        <taxon>Pseudomonadota</taxon>
        <taxon>Gammaproteobacteria</taxon>
        <taxon>Aeromonadales</taxon>
        <taxon>Aeromonadaceae</taxon>
        <taxon>Aeromonas</taxon>
    </lineage>
</organism>
<comment type="similarity">
    <text evidence="4">Belongs to the N-acetylmuramoyl-L-alanine amidase 2 family.</text>
</comment>
<dbReference type="RefSeq" id="WP_136501615.1">
    <property type="nucleotide sequence ID" value="NZ_SSUX01000005.1"/>
</dbReference>
<evidence type="ECO:0000256" key="11">
    <source>
        <dbReference type="ARBA" id="ARBA00039257"/>
    </source>
</evidence>
<keyword evidence="6" id="KW-0963">Cytoplasm</keyword>
<evidence type="ECO:0000256" key="12">
    <source>
        <dbReference type="ARBA" id="ARBA00042615"/>
    </source>
</evidence>
<dbReference type="CDD" id="cd06583">
    <property type="entry name" value="PGRP"/>
    <property type="match status" value="1"/>
</dbReference>
<dbReference type="GO" id="GO:0009254">
    <property type="term" value="P:peptidoglycan turnover"/>
    <property type="evidence" value="ECO:0007669"/>
    <property type="project" value="TreeGrafter"/>
</dbReference>
<dbReference type="FunFam" id="3.40.80.10:FF:000002">
    <property type="entry name" value="1,6-anhydro-N-acetylmuramyl-L-alanine amidase"/>
    <property type="match status" value="1"/>
</dbReference>
<comment type="subcellular location">
    <subcellularLocation>
        <location evidence="3">Cytoplasm</location>
    </subcellularLocation>
</comment>
<evidence type="ECO:0000256" key="2">
    <source>
        <dbReference type="ARBA" id="ARBA00001947"/>
    </source>
</evidence>